<reference evidence="2" key="1">
    <citation type="submission" date="2023-07" db="EMBL/GenBank/DDBJ databases">
        <title>draft genome sequence of fig (Ficus carica).</title>
        <authorList>
            <person name="Takahashi T."/>
            <person name="Nishimura K."/>
        </authorList>
    </citation>
    <scope>NUCLEOTIDE SEQUENCE</scope>
</reference>
<sequence length="39" mass="3792">MTQRPRGGTRTGGRKRGRVVAKGGGRCGGPGILGGGGGR</sequence>
<evidence type="ECO:0000256" key="1">
    <source>
        <dbReference type="SAM" id="MobiDB-lite"/>
    </source>
</evidence>
<name>A0AA87ZK65_FICCA</name>
<feature type="region of interest" description="Disordered" evidence="1">
    <location>
        <begin position="1"/>
        <end position="39"/>
    </location>
</feature>
<dbReference type="AlphaFoldDB" id="A0AA87ZK65"/>
<feature type="compositionally biased region" description="Gly residues" evidence="1">
    <location>
        <begin position="22"/>
        <end position="39"/>
    </location>
</feature>
<evidence type="ECO:0000313" key="2">
    <source>
        <dbReference type="EMBL" id="GMN34490.1"/>
    </source>
</evidence>
<keyword evidence="3" id="KW-1185">Reference proteome</keyword>
<proteinExistence type="predicted"/>
<evidence type="ECO:0000313" key="3">
    <source>
        <dbReference type="Proteomes" id="UP001187192"/>
    </source>
</evidence>
<dbReference type="EMBL" id="BTGU01000004">
    <property type="protein sequence ID" value="GMN34490.1"/>
    <property type="molecule type" value="Genomic_DNA"/>
</dbReference>
<comment type="caution">
    <text evidence="2">The sequence shown here is derived from an EMBL/GenBank/DDBJ whole genome shotgun (WGS) entry which is preliminary data.</text>
</comment>
<protein>
    <submittedName>
        <fullName evidence="2">Uncharacterized protein</fullName>
    </submittedName>
</protein>
<organism evidence="2 3">
    <name type="scientific">Ficus carica</name>
    <name type="common">Common fig</name>
    <dbReference type="NCBI Taxonomy" id="3494"/>
    <lineage>
        <taxon>Eukaryota</taxon>
        <taxon>Viridiplantae</taxon>
        <taxon>Streptophyta</taxon>
        <taxon>Embryophyta</taxon>
        <taxon>Tracheophyta</taxon>
        <taxon>Spermatophyta</taxon>
        <taxon>Magnoliopsida</taxon>
        <taxon>eudicotyledons</taxon>
        <taxon>Gunneridae</taxon>
        <taxon>Pentapetalae</taxon>
        <taxon>rosids</taxon>
        <taxon>fabids</taxon>
        <taxon>Rosales</taxon>
        <taxon>Moraceae</taxon>
        <taxon>Ficeae</taxon>
        <taxon>Ficus</taxon>
    </lineage>
</organism>
<gene>
    <name evidence="2" type="ORF">TIFTF001_004722</name>
</gene>
<dbReference type="Proteomes" id="UP001187192">
    <property type="component" value="Unassembled WGS sequence"/>
</dbReference>
<accession>A0AA87ZK65</accession>